<evidence type="ECO:0000256" key="4">
    <source>
        <dbReference type="PROSITE-ProRule" id="PRU00134"/>
    </source>
</evidence>
<dbReference type="Gene3D" id="6.10.140.2220">
    <property type="match status" value="1"/>
</dbReference>
<name>A0AAD7FDY2_9AGAR</name>
<evidence type="ECO:0000313" key="7">
    <source>
        <dbReference type="EMBL" id="KAJ7613074.1"/>
    </source>
</evidence>
<gene>
    <name evidence="7" type="ORF">FB45DRAFT_1009082</name>
</gene>
<feature type="compositionally biased region" description="Polar residues" evidence="5">
    <location>
        <begin position="403"/>
        <end position="412"/>
    </location>
</feature>
<keyword evidence="1" id="KW-0479">Metal-binding</keyword>
<keyword evidence="8" id="KW-1185">Reference proteome</keyword>
<dbReference type="PROSITE" id="PS50865">
    <property type="entry name" value="ZF_MYND_2"/>
    <property type="match status" value="1"/>
</dbReference>
<feature type="non-terminal residue" evidence="7">
    <location>
        <position position="412"/>
    </location>
</feature>
<evidence type="ECO:0000256" key="1">
    <source>
        <dbReference type="ARBA" id="ARBA00022723"/>
    </source>
</evidence>
<dbReference type="InterPro" id="IPR002893">
    <property type="entry name" value="Znf_MYND"/>
</dbReference>
<keyword evidence="2 4" id="KW-0863">Zinc-finger</keyword>
<evidence type="ECO:0000259" key="6">
    <source>
        <dbReference type="PROSITE" id="PS50865"/>
    </source>
</evidence>
<keyword evidence="3" id="KW-0862">Zinc</keyword>
<evidence type="ECO:0000313" key="8">
    <source>
        <dbReference type="Proteomes" id="UP001221142"/>
    </source>
</evidence>
<dbReference type="Proteomes" id="UP001221142">
    <property type="component" value="Unassembled WGS sequence"/>
</dbReference>
<evidence type="ECO:0000256" key="2">
    <source>
        <dbReference type="ARBA" id="ARBA00022771"/>
    </source>
</evidence>
<dbReference type="Pfam" id="PF01753">
    <property type="entry name" value="zf-MYND"/>
    <property type="match status" value="1"/>
</dbReference>
<organism evidence="7 8">
    <name type="scientific">Roridomyces roridus</name>
    <dbReference type="NCBI Taxonomy" id="1738132"/>
    <lineage>
        <taxon>Eukaryota</taxon>
        <taxon>Fungi</taxon>
        <taxon>Dikarya</taxon>
        <taxon>Basidiomycota</taxon>
        <taxon>Agaricomycotina</taxon>
        <taxon>Agaricomycetes</taxon>
        <taxon>Agaricomycetidae</taxon>
        <taxon>Agaricales</taxon>
        <taxon>Marasmiineae</taxon>
        <taxon>Mycenaceae</taxon>
        <taxon>Roridomyces</taxon>
    </lineage>
</organism>
<feature type="domain" description="MYND-type" evidence="6">
    <location>
        <begin position="329"/>
        <end position="376"/>
    </location>
</feature>
<sequence length="412" mass="46353">MIHTDLSTPGIPPDTQLASSHPAAPPVPVTKVDIHPSIIGTMTPPPITLAASDPLAWEARWAQVFVSAKTGGLVFEPSLEACMFQKMAKTRDMQDPRYRDGLIRCTRTSRRSLCFLQTQMNAHSLPDFRNTSSLGWRRRWISATPSERGEAILSGLVAACSPMPILHEARWFCAKELNVESHRQNGQLFIDLWEEMAVEHTSLDTPNYISSPVWDAIMTNTEQQPSTAPICEKVMLASVLGDRNMLIGFVLYFSFCWFLDLPLPEIQQKKPSYKPKKAKIMELTQASQAKMDAMYGKETTEGVERAFREFGMGMYAQEREVHDNGKQRCQTCLKPNDTKKNYPRCKRCWDVLGREILYCSPDCQRVDWKAGHKKECGKYLQLEDLTPSSPAQSPFIGPPLPSSKPSVTLSAL</sequence>
<feature type="region of interest" description="Disordered" evidence="5">
    <location>
        <begin position="1"/>
        <end position="26"/>
    </location>
</feature>
<accession>A0AAD7FDY2</accession>
<proteinExistence type="predicted"/>
<dbReference type="SUPFAM" id="SSF144232">
    <property type="entry name" value="HIT/MYND zinc finger-like"/>
    <property type="match status" value="1"/>
</dbReference>
<comment type="caution">
    <text evidence="7">The sequence shown here is derived from an EMBL/GenBank/DDBJ whole genome shotgun (WGS) entry which is preliminary data.</text>
</comment>
<evidence type="ECO:0000256" key="3">
    <source>
        <dbReference type="ARBA" id="ARBA00022833"/>
    </source>
</evidence>
<feature type="region of interest" description="Disordered" evidence="5">
    <location>
        <begin position="388"/>
        <end position="412"/>
    </location>
</feature>
<dbReference type="EMBL" id="JARKIF010000029">
    <property type="protein sequence ID" value="KAJ7613074.1"/>
    <property type="molecule type" value="Genomic_DNA"/>
</dbReference>
<protein>
    <recommendedName>
        <fullName evidence="6">MYND-type domain-containing protein</fullName>
    </recommendedName>
</protein>
<dbReference type="AlphaFoldDB" id="A0AAD7FDY2"/>
<reference evidence="7" key="1">
    <citation type="submission" date="2023-03" db="EMBL/GenBank/DDBJ databases">
        <title>Massive genome expansion in bonnet fungi (Mycena s.s.) driven by repeated elements and novel gene families across ecological guilds.</title>
        <authorList>
            <consortium name="Lawrence Berkeley National Laboratory"/>
            <person name="Harder C.B."/>
            <person name="Miyauchi S."/>
            <person name="Viragh M."/>
            <person name="Kuo A."/>
            <person name="Thoen E."/>
            <person name="Andreopoulos B."/>
            <person name="Lu D."/>
            <person name="Skrede I."/>
            <person name="Drula E."/>
            <person name="Henrissat B."/>
            <person name="Morin E."/>
            <person name="Kohler A."/>
            <person name="Barry K."/>
            <person name="LaButti K."/>
            <person name="Morin E."/>
            <person name="Salamov A."/>
            <person name="Lipzen A."/>
            <person name="Mereny Z."/>
            <person name="Hegedus B."/>
            <person name="Baldrian P."/>
            <person name="Stursova M."/>
            <person name="Weitz H."/>
            <person name="Taylor A."/>
            <person name="Grigoriev I.V."/>
            <person name="Nagy L.G."/>
            <person name="Martin F."/>
            <person name="Kauserud H."/>
        </authorList>
    </citation>
    <scope>NUCLEOTIDE SEQUENCE</scope>
    <source>
        <strain evidence="7">9284</strain>
    </source>
</reference>
<evidence type="ECO:0000256" key="5">
    <source>
        <dbReference type="SAM" id="MobiDB-lite"/>
    </source>
</evidence>
<dbReference type="GO" id="GO:0008270">
    <property type="term" value="F:zinc ion binding"/>
    <property type="evidence" value="ECO:0007669"/>
    <property type="project" value="UniProtKB-KW"/>
</dbReference>